<organism evidence="13 14">
    <name type="scientific">Thalassolituus marinus</name>
    <dbReference type="NCBI Taxonomy" id="671053"/>
    <lineage>
        <taxon>Bacteria</taxon>
        <taxon>Pseudomonadati</taxon>
        <taxon>Pseudomonadota</taxon>
        <taxon>Gammaproteobacteria</taxon>
        <taxon>Oceanospirillales</taxon>
        <taxon>Oceanospirillaceae</taxon>
        <taxon>Thalassolituus</taxon>
    </lineage>
</organism>
<proteinExistence type="inferred from homology"/>
<evidence type="ECO:0000313" key="13">
    <source>
        <dbReference type="EMBL" id="MCA6065161.1"/>
    </source>
</evidence>
<evidence type="ECO:0000256" key="4">
    <source>
        <dbReference type="ARBA" id="ARBA00019465"/>
    </source>
</evidence>
<gene>
    <name evidence="13" type="ORF">I9W95_16290</name>
</gene>
<evidence type="ECO:0000256" key="8">
    <source>
        <dbReference type="ARBA" id="ARBA00032024"/>
    </source>
</evidence>
<sequence length="300" mass="32694">MSNTSTPRIGFLGLGALGTLIAWHNRALQPLALPRQPQSITPRRLIDRDGIAHDFDLPSWDGTDLDWLIVTTKAGDTLTALTPWQAQLPAVKRIVLLQNGMGQHEQCASWLQQQKSACELWAAISTEGAYRSSSGDRPEVVYAGSGSTLLGKLHPQDTIEPAVVPLPAGFSLCDDIQQPMREKLAINAVINPLTGLYLCPNGELLQQPEYRQHLLQLAGEVDAFFAHQQWPLAAPLTERAVAVATATAANRSSTLQDILAGRPTELAWICGYLLQCADEAGYSLPITAKLYQQLQTDSVR</sequence>
<evidence type="ECO:0000313" key="14">
    <source>
        <dbReference type="Proteomes" id="UP000714380"/>
    </source>
</evidence>
<dbReference type="InterPro" id="IPR013332">
    <property type="entry name" value="KPR_N"/>
</dbReference>
<comment type="pathway">
    <text evidence="1 10">Cofactor biosynthesis; (R)-pantothenate biosynthesis; (R)-pantoate from 3-methyl-2-oxobutanoate: step 2/2.</text>
</comment>
<dbReference type="SUPFAM" id="SSF51735">
    <property type="entry name" value="NAD(P)-binding Rossmann-fold domains"/>
    <property type="match status" value="1"/>
</dbReference>
<keyword evidence="14" id="KW-1185">Reference proteome</keyword>
<evidence type="ECO:0000259" key="12">
    <source>
        <dbReference type="Pfam" id="PF08546"/>
    </source>
</evidence>
<dbReference type="Gene3D" id="1.10.1040.10">
    <property type="entry name" value="N-(1-d-carboxylethyl)-l-norvaline Dehydrogenase, domain 2"/>
    <property type="match status" value="1"/>
</dbReference>
<reference evidence="13 14" key="1">
    <citation type="submission" date="2020-12" db="EMBL/GenBank/DDBJ databases">
        <title>Novel Thalassolituus-related marine hydrocarbonoclastic bacteria mediated algae-derived hydrocarbons mineralization in twilight zone of the northern South China Sea.</title>
        <authorList>
            <person name="Dong C."/>
        </authorList>
    </citation>
    <scope>NUCLEOTIDE SEQUENCE [LARGE SCALE GENOMIC DNA]</scope>
    <source>
        <strain evidence="13 14">IMCC1826</strain>
    </source>
</reference>
<evidence type="ECO:0000256" key="5">
    <source>
        <dbReference type="ARBA" id="ARBA00022655"/>
    </source>
</evidence>
<dbReference type="InterPro" id="IPR008927">
    <property type="entry name" value="6-PGluconate_DH-like_C_sf"/>
</dbReference>
<dbReference type="InterPro" id="IPR003710">
    <property type="entry name" value="ApbA"/>
</dbReference>
<evidence type="ECO:0000256" key="9">
    <source>
        <dbReference type="ARBA" id="ARBA00048793"/>
    </source>
</evidence>
<dbReference type="InterPro" id="IPR036291">
    <property type="entry name" value="NAD(P)-bd_dom_sf"/>
</dbReference>
<evidence type="ECO:0000256" key="6">
    <source>
        <dbReference type="ARBA" id="ARBA00022857"/>
    </source>
</evidence>
<dbReference type="NCBIfam" id="TIGR00745">
    <property type="entry name" value="apbA_panE"/>
    <property type="match status" value="1"/>
</dbReference>
<dbReference type="PANTHER" id="PTHR43765">
    <property type="entry name" value="2-DEHYDROPANTOATE 2-REDUCTASE-RELATED"/>
    <property type="match status" value="1"/>
</dbReference>
<accession>A0ABS7ZXK3</accession>
<comment type="function">
    <text evidence="10">Catalyzes the NADPH-dependent reduction of ketopantoate into pantoic acid.</text>
</comment>
<dbReference type="InterPro" id="IPR050838">
    <property type="entry name" value="Ketopantoate_reductase"/>
</dbReference>
<dbReference type="SUPFAM" id="SSF48179">
    <property type="entry name" value="6-phosphogluconate dehydrogenase C-terminal domain-like"/>
    <property type="match status" value="1"/>
</dbReference>
<keyword evidence="7 10" id="KW-0560">Oxidoreductase</keyword>
<dbReference type="RefSeq" id="WP_225676830.1">
    <property type="nucleotide sequence ID" value="NZ_JAEDAH010000099.1"/>
</dbReference>
<feature type="domain" description="Ketopantoate reductase C-terminal" evidence="12">
    <location>
        <begin position="175"/>
        <end position="295"/>
    </location>
</feature>
<dbReference type="Pfam" id="PF08546">
    <property type="entry name" value="ApbA_C"/>
    <property type="match status" value="1"/>
</dbReference>
<dbReference type="PANTHER" id="PTHR43765:SF2">
    <property type="entry name" value="2-DEHYDROPANTOATE 2-REDUCTASE"/>
    <property type="match status" value="1"/>
</dbReference>
<keyword evidence="5 10" id="KW-0566">Pantothenate biosynthesis</keyword>
<dbReference type="InterPro" id="IPR013752">
    <property type="entry name" value="KPA_reductase"/>
</dbReference>
<dbReference type="EC" id="1.1.1.169" evidence="3 10"/>
<evidence type="ECO:0000259" key="11">
    <source>
        <dbReference type="Pfam" id="PF02558"/>
    </source>
</evidence>
<evidence type="ECO:0000256" key="2">
    <source>
        <dbReference type="ARBA" id="ARBA00007870"/>
    </source>
</evidence>
<name>A0ABS7ZXK3_9GAMM</name>
<dbReference type="Gene3D" id="3.40.50.720">
    <property type="entry name" value="NAD(P)-binding Rossmann-like Domain"/>
    <property type="match status" value="1"/>
</dbReference>
<dbReference type="InterPro" id="IPR013328">
    <property type="entry name" value="6PGD_dom2"/>
</dbReference>
<dbReference type="Proteomes" id="UP000714380">
    <property type="component" value="Unassembled WGS sequence"/>
</dbReference>
<dbReference type="EMBL" id="JAEDAH010000099">
    <property type="protein sequence ID" value="MCA6065161.1"/>
    <property type="molecule type" value="Genomic_DNA"/>
</dbReference>
<feature type="domain" description="Ketopantoate reductase N-terminal" evidence="11">
    <location>
        <begin position="9"/>
        <end position="153"/>
    </location>
</feature>
<evidence type="ECO:0000256" key="1">
    <source>
        <dbReference type="ARBA" id="ARBA00004994"/>
    </source>
</evidence>
<evidence type="ECO:0000256" key="3">
    <source>
        <dbReference type="ARBA" id="ARBA00013014"/>
    </source>
</evidence>
<dbReference type="Pfam" id="PF02558">
    <property type="entry name" value="ApbA"/>
    <property type="match status" value="1"/>
</dbReference>
<evidence type="ECO:0000256" key="10">
    <source>
        <dbReference type="RuleBase" id="RU362068"/>
    </source>
</evidence>
<comment type="catalytic activity">
    <reaction evidence="9 10">
        <text>(R)-pantoate + NADP(+) = 2-dehydropantoate + NADPH + H(+)</text>
        <dbReference type="Rhea" id="RHEA:16233"/>
        <dbReference type="ChEBI" id="CHEBI:11561"/>
        <dbReference type="ChEBI" id="CHEBI:15378"/>
        <dbReference type="ChEBI" id="CHEBI:15980"/>
        <dbReference type="ChEBI" id="CHEBI:57783"/>
        <dbReference type="ChEBI" id="CHEBI:58349"/>
        <dbReference type="EC" id="1.1.1.169"/>
    </reaction>
</comment>
<comment type="similarity">
    <text evidence="2 10">Belongs to the ketopantoate reductase family.</text>
</comment>
<keyword evidence="6 10" id="KW-0521">NADP</keyword>
<protein>
    <recommendedName>
        <fullName evidence="4 10">2-dehydropantoate 2-reductase</fullName>
        <ecNumber evidence="3 10">1.1.1.169</ecNumber>
    </recommendedName>
    <alternativeName>
        <fullName evidence="8 10">Ketopantoate reductase</fullName>
    </alternativeName>
</protein>
<comment type="caution">
    <text evidence="13">The sequence shown here is derived from an EMBL/GenBank/DDBJ whole genome shotgun (WGS) entry which is preliminary data.</text>
</comment>
<evidence type="ECO:0000256" key="7">
    <source>
        <dbReference type="ARBA" id="ARBA00023002"/>
    </source>
</evidence>